<sequence>MSANSSRGLSRSPRRQRGSREYDPTAQPFVPVTPQQGHTPRYPAPSGYHNSMPAPLHPHAHFSGPGTDVSSFHPMNGYHHLQAGGSAFLPSYATLIPLNAYQPFDQPFPTASVPIPTLRVQTLQQDYRQLHEPDPRRQREMLGHGSAPMGSGTFQRTYMTHNETYGSRLQTSRGMPPAPMGFTVRNQASQGPGTRGEASGFKTPNLIQRGASSSHATATSPSDQDSPQSPQGGKRKMGGKRVARNPARPRKAKGKQDFDALTEHMTDEDSTNLIGLRSGVQPHGAPPYQDRFIDKQAAIDHLLRTGTTIEYWRLPQRLLIRETDLPATARLSLQQLTLEAASEAPMVDLAPAYAASAKDKQSFIDKNQYQYDIVRKQLGDALDSSACVCILIATIFDLHDEDKGISLNDLDLSNQSQSDMDAGTLVSATLTTKKGKYPLELDLTLLQRTTLIIDIVKKFKWAR</sequence>
<feature type="region of interest" description="Disordered" evidence="1">
    <location>
        <begin position="167"/>
        <end position="264"/>
    </location>
</feature>
<feature type="compositionally biased region" description="Basic and acidic residues" evidence="1">
    <location>
        <begin position="254"/>
        <end position="264"/>
    </location>
</feature>
<organism evidence="2 3">
    <name type="scientific">Cercospora berteroae</name>
    <dbReference type="NCBI Taxonomy" id="357750"/>
    <lineage>
        <taxon>Eukaryota</taxon>
        <taxon>Fungi</taxon>
        <taxon>Dikarya</taxon>
        <taxon>Ascomycota</taxon>
        <taxon>Pezizomycotina</taxon>
        <taxon>Dothideomycetes</taxon>
        <taxon>Dothideomycetidae</taxon>
        <taxon>Mycosphaerellales</taxon>
        <taxon>Mycosphaerellaceae</taxon>
        <taxon>Cercospora</taxon>
    </lineage>
</organism>
<evidence type="ECO:0000313" key="2">
    <source>
        <dbReference type="EMBL" id="PPJ50785.1"/>
    </source>
</evidence>
<feature type="compositionally biased region" description="Low complexity" evidence="1">
    <location>
        <begin position="211"/>
        <end position="231"/>
    </location>
</feature>
<keyword evidence="3" id="KW-1185">Reference proteome</keyword>
<comment type="caution">
    <text evidence="2">The sequence shown here is derived from an EMBL/GenBank/DDBJ whole genome shotgun (WGS) entry which is preliminary data.</text>
</comment>
<dbReference type="OrthoDB" id="10333006at2759"/>
<dbReference type="Proteomes" id="UP000237631">
    <property type="component" value="Unassembled WGS sequence"/>
</dbReference>
<evidence type="ECO:0000313" key="3">
    <source>
        <dbReference type="Proteomes" id="UP000237631"/>
    </source>
</evidence>
<reference evidence="3" key="1">
    <citation type="journal article" date="2017" name="bioRxiv">
        <title>Conservation of a gene cluster reveals novel cercosporin biosynthetic mechanisms and extends production to the genus Colletotrichum.</title>
        <authorList>
            <person name="de Jonge R."/>
            <person name="Ebert M.K."/>
            <person name="Huitt-Roehl C.R."/>
            <person name="Pal P."/>
            <person name="Suttle J.C."/>
            <person name="Spanner R.E."/>
            <person name="Neubauer J.D."/>
            <person name="Jurick W.M.II."/>
            <person name="Stott K.A."/>
            <person name="Secor G.A."/>
            <person name="Thomma B.P.H.J."/>
            <person name="Van de Peer Y."/>
            <person name="Townsend C.A."/>
            <person name="Bolton M.D."/>
        </authorList>
    </citation>
    <scope>NUCLEOTIDE SEQUENCE [LARGE SCALE GENOMIC DNA]</scope>
    <source>
        <strain evidence="3">CBS538.71</strain>
    </source>
</reference>
<feature type="compositionally biased region" description="Basic residues" evidence="1">
    <location>
        <begin position="233"/>
        <end position="253"/>
    </location>
</feature>
<proteinExistence type="predicted"/>
<evidence type="ECO:0000256" key="1">
    <source>
        <dbReference type="SAM" id="MobiDB-lite"/>
    </source>
</evidence>
<dbReference type="AlphaFoldDB" id="A0A2S6BTJ7"/>
<protein>
    <submittedName>
        <fullName evidence="2">Uncharacterized protein</fullName>
    </submittedName>
</protein>
<gene>
    <name evidence="2" type="ORF">CBER1_07464</name>
</gene>
<name>A0A2S6BTJ7_9PEZI</name>
<feature type="compositionally biased region" description="Basic and acidic residues" evidence="1">
    <location>
        <begin position="133"/>
        <end position="142"/>
    </location>
</feature>
<dbReference type="EMBL" id="PNEN01001776">
    <property type="protein sequence ID" value="PPJ50785.1"/>
    <property type="molecule type" value="Genomic_DNA"/>
</dbReference>
<feature type="region of interest" description="Disordered" evidence="1">
    <location>
        <begin position="133"/>
        <end position="152"/>
    </location>
</feature>
<feature type="region of interest" description="Disordered" evidence="1">
    <location>
        <begin position="1"/>
        <end position="68"/>
    </location>
</feature>
<accession>A0A2S6BTJ7</accession>